<sequence length="161" mass="17635">MRLDEHRYALTVRWTGNLGDGTASYRGYSRDHDVEIPGLPVLKGSADPTFHGDRARYNPEQLLLAALSQCHMLSFLHVAAKHGVVVTAYEDRAAGLMRTNRDGSGQFESVTLSPRVSVAVPVAADLMETLHVEANKVCFIARSVNFPVLHHPETVVAPFAT</sequence>
<dbReference type="AlphaFoldDB" id="A0A3N0BVV6"/>
<evidence type="ECO:0000313" key="2">
    <source>
        <dbReference type="Proteomes" id="UP000273807"/>
    </source>
</evidence>
<evidence type="ECO:0000313" key="1">
    <source>
        <dbReference type="EMBL" id="RNL53839.1"/>
    </source>
</evidence>
<dbReference type="InterPro" id="IPR015946">
    <property type="entry name" value="KH_dom-like_a/b"/>
</dbReference>
<dbReference type="PANTHER" id="PTHR42830">
    <property type="entry name" value="OSMOTICALLY INDUCIBLE FAMILY PROTEIN"/>
    <property type="match status" value="1"/>
</dbReference>
<proteinExistence type="predicted"/>
<dbReference type="EMBL" id="RBED01000104">
    <property type="protein sequence ID" value="RNL53839.1"/>
    <property type="molecule type" value="Genomic_DNA"/>
</dbReference>
<dbReference type="PANTHER" id="PTHR42830:SF2">
    <property type="entry name" value="OSMC_OHR FAMILY PROTEIN"/>
    <property type="match status" value="1"/>
</dbReference>
<accession>A0A3N0BVV6</accession>
<reference evidence="1 2" key="1">
    <citation type="submission" date="2018-10" db="EMBL/GenBank/DDBJ databases">
        <title>Genome sequencing of Arthrobacter oryzae TNB02.</title>
        <authorList>
            <person name="Cho Y.-J."/>
            <person name="Cho A."/>
            <person name="Kim O.-S."/>
        </authorList>
    </citation>
    <scope>NUCLEOTIDE SEQUENCE [LARGE SCALE GENOMIC DNA]</scope>
    <source>
        <strain evidence="1 2">TNB02</strain>
    </source>
</reference>
<keyword evidence="2" id="KW-1185">Reference proteome</keyword>
<dbReference type="Pfam" id="PF02566">
    <property type="entry name" value="OsmC"/>
    <property type="match status" value="1"/>
</dbReference>
<dbReference type="Gene3D" id="3.30.300.20">
    <property type="match status" value="1"/>
</dbReference>
<organism evidence="1 2">
    <name type="scientific">Arthrobacter oryzae</name>
    <dbReference type="NCBI Taxonomy" id="409290"/>
    <lineage>
        <taxon>Bacteria</taxon>
        <taxon>Bacillati</taxon>
        <taxon>Actinomycetota</taxon>
        <taxon>Actinomycetes</taxon>
        <taxon>Micrococcales</taxon>
        <taxon>Micrococcaceae</taxon>
        <taxon>Arthrobacter</taxon>
    </lineage>
</organism>
<protein>
    <submittedName>
        <fullName evidence="1">OsmC family peroxiredoxin</fullName>
    </submittedName>
</protein>
<name>A0A3N0BVV6_9MICC</name>
<dbReference type="OrthoDB" id="9795405at2"/>
<comment type="caution">
    <text evidence="1">The sequence shown here is derived from an EMBL/GenBank/DDBJ whole genome shotgun (WGS) entry which is preliminary data.</text>
</comment>
<gene>
    <name evidence="1" type="ORF">D7003_11960</name>
</gene>
<dbReference type="InterPro" id="IPR003718">
    <property type="entry name" value="OsmC/Ohr_fam"/>
</dbReference>
<dbReference type="InterPro" id="IPR052707">
    <property type="entry name" value="OsmC_Ohr_Peroxiredoxin"/>
</dbReference>
<dbReference type="Proteomes" id="UP000273807">
    <property type="component" value="Unassembled WGS sequence"/>
</dbReference>
<dbReference type="RefSeq" id="WP_123255668.1">
    <property type="nucleotide sequence ID" value="NZ_RBED01000104.1"/>
</dbReference>
<dbReference type="SUPFAM" id="SSF82784">
    <property type="entry name" value="OsmC-like"/>
    <property type="match status" value="1"/>
</dbReference>
<dbReference type="InterPro" id="IPR036102">
    <property type="entry name" value="OsmC/Ohrsf"/>
</dbReference>